<dbReference type="KEGG" id="cint:HZF06_10050"/>
<dbReference type="InterPro" id="IPR052754">
    <property type="entry name" value="NTPase_KAP_P-loop"/>
</dbReference>
<organism evidence="3 4">
    <name type="scientific">Clostridium intestinale</name>
    <dbReference type="NCBI Taxonomy" id="36845"/>
    <lineage>
        <taxon>Bacteria</taxon>
        <taxon>Bacillati</taxon>
        <taxon>Bacillota</taxon>
        <taxon>Clostridia</taxon>
        <taxon>Eubacteriales</taxon>
        <taxon>Clostridiaceae</taxon>
        <taxon>Clostridium</taxon>
    </lineage>
</organism>
<evidence type="ECO:0000313" key="4">
    <source>
        <dbReference type="Proteomes" id="UP000512286"/>
    </source>
</evidence>
<reference evidence="3 4" key="1">
    <citation type="submission" date="2020-07" db="EMBL/GenBank/DDBJ databases">
        <title>Electron transfer.</title>
        <authorList>
            <person name="Huang L."/>
            <person name="Liu X."/>
            <person name="Zhou S."/>
        </authorList>
    </citation>
    <scope>NUCLEOTIDE SEQUENCE [LARGE SCALE GENOMIC DNA]</scope>
    <source>
        <strain evidence="3 4">Lx1</strain>
    </source>
</reference>
<evidence type="ECO:0000259" key="2">
    <source>
        <dbReference type="Pfam" id="PF07693"/>
    </source>
</evidence>
<sequence length="517" mass="60962">MEERVYHNKPYELNKDNDLFGTYYKAEAILNVLDNTNSYLESNNIIALYGAWGSGKTSVMDHINRETKKYKCIIFEAWRYENDVDLALSLFELIADKIEIEDSTFIKVIKEVKLSAKTLFCFGKNLILNAEASVFGIKLSLGKSGKDSINEMHDSVSKTSYYSAVNKFNSAFKKLLENYSEKLDKKILIFVDDLDRCEPSKVLDLLSAIKHFFSESKKVVYFCAIDKNAVSQSINVRYNKVITAEEYLEKIFDISFSMPEECNMHTVVKDFYSRIYEEKDIKDINFNLLGDFLKDINFTNPRKIKKIFNKFILLKDLCNSIGKNREMQKSVEYMNRKDEFYVILVLYLIILFEFYKPIFNELLEFKSKFNRRFDKITDINKMPFIRVDNGTTPLDSFLNIDFLDQRLMELDNFGINDLKDVRIRYKFICFILIFYPNDLEKIYIPNLINKKESMPLDEYENNMIRNIMFFNNDIKKSNIEILSNFVVFVTSKMVFVNEKINKSINIKEIIDMVKMYL</sequence>
<gene>
    <name evidence="3" type="ORF">HZF06_10050</name>
</gene>
<protein>
    <submittedName>
        <fullName evidence="3">AAA family ATPase</fullName>
    </submittedName>
</protein>
<dbReference type="Gene3D" id="3.40.50.300">
    <property type="entry name" value="P-loop containing nucleotide triphosphate hydrolases"/>
    <property type="match status" value="1"/>
</dbReference>
<feature type="transmembrane region" description="Helical" evidence="1">
    <location>
        <begin position="340"/>
        <end position="359"/>
    </location>
</feature>
<evidence type="ECO:0000256" key="1">
    <source>
        <dbReference type="SAM" id="Phobius"/>
    </source>
</evidence>
<dbReference type="InterPro" id="IPR011646">
    <property type="entry name" value="KAP_P-loop"/>
</dbReference>
<dbReference type="EMBL" id="CP059378">
    <property type="protein sequence ID" value="QLY81902.1"/>
    <property type="molecule type" value="Genomic_DNA"/>
</dbReference>
<dbReference type="SUPFAM" id="SSF52540">
    <property type="entry name" value="P-loop containing nucleoside triphosphate hydrolases"/>
    <property type="match status" value="1"/>
</dbReference>
<dbReference type="Pfam" id="PF07693">
    <property type="entry name" value="KAP_NTPase"/>
    <property type="match status" value="1"/>
</dbReference>
<dbReference type="InterPro" id="IPR027417">
    <property type="entry name" value="P-loop_NTPase"/>
</dbReference>
<dbReference type="PANTHER" id="PTHR22674:SF6">
    <property type="entry name" value="NTPASE KAP FAMILY P-LOOP DOMAIN-CONTAINING PROTEIN 1"/>
    <property type="match status" value="1"/>
</dbReference>
<name>A0A7D7A0I1_9CLOT</name>
<feature type="domain" description="KAP NTPase" evidence="2">
    <location>
        <begin position="26"/>
        <end position="314"/>
    </location>
</feature>
<dbReference type="RefSeq" id="WP_181603400.1">
    <property type="nucleotide sequence ID" value="NZ_CP059378.1"/>
</dbReference>
<dbReference type="PANTHER" id="PTHR22674">
    <property type="entry name" value="NTPASE, KAP FAMILY P-LOOP DOMAIN-CONTAINING 1"/>
    <property type="match status" value="1"/>
</dbReference>
<dbReference type="AlphaFoldDB" id="A0A7D7A0I1"/>
<accession>A0A7D7A0I1</accession>
<keyword evidence="1" id="KW-0812">Transmembrane</keyword>
<keyword evidence="1" id="KW-1133">Transmembrane helix</keyword>
<proteinExistence type="predicted"/>
<evidence type="ECO:0000313" key="3">
    <source>
        <dbReference type="EMBL" id="QLY81902.1"/>
    </source>
</evidence>
<keyword evidence="1" id="KW-0472">Membrane</keyword>
<dbReference type="Proteomes" id="UP000512286">
    <property type="component" value="Chromosome"/>
</dbReference>